<name>A0A4Y8PUZ4_9BACL</name>
<dbReference type="AlphaFoldDB" id="A0A4Y8PUZ4"/>
<comment type="caution">
    <text evidence="2">The sequence shown here is derived from an EMBL/GenBank/DDBJ whole genome shotgun (WGS) entry which is preliminary data.</text>
</comment>
<evidence type="ECO:0000313" key="3">
    <source>
        <dbReference type="Proteomes" id="UP000298246"/>
    </source>
</evidence>
<sequence length="68" mass="7865">MYKISRGFIVSDSYQNGNEAISINGFHTGILYEDKVYDNIHKEGVPYQTWLDDFSGFGQRTITRDKIN</sequence>
<accession>A0A4Y8PUZ4</accession>
<dbReference type="InterPro" id="IPR028910">
    <property type="entry name" value="Tox-PL-2_dom"/>
</dbReference>
<evidence type="ECO:0000313" key="2">
    <source>
        <dbReference type="EMBL" id="TFE84832.1"/>
    </source>
</evidence>
<reference evidence="2 3" key="1">
    <citation type="submission" date="2017-03" db="EMBL/GenBank/DDBJ databases">
        <title>Isolation of Levoglucosan Utilizing Bacteria.</title>
        <authorList>
            <person name="Arya A.S."/>
        </authorList>
    </citation>
    <scope>NUCLEOTIDE SEQUENCE [LARGE SCALE GENOMIC DNA]</scope>
    <source>
        <strain evidence="2 3">MEC069</strain>
    </source>
</reference>
<evidence type="ECO:0000259" key="1">
    <source>
        <dbReference type="Pfam" id="PF15643"/>
    </source>
</evidence>
<dbReference type="EMBL" id="MYFO01000031">
    <property type="protein sequence ID" value="TFE84832.1"/>
    <property type="molecule type" value="Genomic_DNA"/>
</dbReference>
<keyword evidence="3" id="KW-1185">Reference proteome</keyword>
<protein>
    <recommendedName>
        <fullName evidence="1">Tox-PL-2 domain-containing protein</fullName>
    </recommendedName>
</protein>
<dbReference type="Proteomes" id="UP000298246">
    <property type="component" value="Unassembled WGS sequence"/>
</dbReference>
<gene>
    <name evidence="2" type="ORF">B5M42_19200</name>
</gene>
<feature type="domain" description="Tox-PL-2" evidence="1">
    <location>
        <begin position="6"/>
        <end position="54"/>
    </location>
</feature>
<proteinExistence type="predicted"/>
<dbReference type="Pfam" id="PF15643">
    <property type="entry name" value="Tox-PL-2"/>
    <property type="match status" value="1"/>
</dbReference>
<organism evidence="2 3">
    <name type="scientific">Paenibacillus athensensis</name>
    <dbReference type="NCBI Taxonomy" id="1967502"/>
    <lineage>
        <taxon>Bacteria</taxon>
        <taxon>Bacillati</taxon>
        <taxon>Bacillota</taxon>
        <taxon>Bacilli</taxon>
        <taxon>Bacillales</taxon>
        <taxon>Paenibacillaceae</taxon>
        <taxon>Paenibacillus</taxon>
    </lineage>
</organism>